<protein>
    <submittedName>
        <fullName evidence="7">Alstrom syndrome protein 1 homolog</fullName>
    </submittedName>
</protein>
<feature type="coiled-coil region" evidence="4">
    <location>
        <begin position="2139"/>
        <end position="2166"/>
    </location>
</feature>
<feature type="compositionally biased region" description="Polar residues" evidence="5">
    <location>
        <begin position="2472"/>
        <end position="2483"/>
    </location>
</feature>
<evidence type="ECO:0000313" key="8">
    <source>
        <dbReference type="Proteomes" id="UP001623349"/>
    </source>
</evidence>
<feature type="region of interest" description="Disordered" evidence="5">
    <location>
        <begin position="2914"/>
        <end position="2946"/>
    </location>
</feature>
<feature type="region of interest" description="Disordered" evidence="5">
    <location>
        <begin position="3318"/>
        <end position="3348"/>
    </location>
</feature>
<feature type="region of interest" description="Disordered" evidence="5">
    <location>
        <begin position="329"/>
        <end position="367"/>
    </location>
</feature>
<keyword evidence="3" id="KW-0206">Cytoskeleton</keyword>
<evidence type="ECO:0000256" key="5">
    <source>
        <dbReference type="SAM" id="MobiDB-lite"/>
    </source>
</evidence>
<gene>
    <name evidence="7" type="ORF">APTSU1_000623900</name>
</gene>
<feature type="compositionally biased region" description="Basic and acidic residues" evidence="5">
    <location>
        <begin position="3153"/>
        <end position="3172"/>
    </location>
</feature>
<proteinExistence type="predicted"/>
<feature type="compositionally biased region" description="Polar residues" evidence="5">
    <location>
        <begin position="3333"/>
        <end position="3348"/>
    </location>
</feature>
<evidence type="ECO:0000256" key="2">
    <source>
        <dbReference type="ARBA" id="ARBA00022490"/>
    </source>
</evidence>
<dbReference type="InterPro" id="IPR040972">
    <property type="entry name" value="ALMS_repeat"/>
</dbReference>
<feature type="compositionally biased region" description="Polar residues" evidence="5">
    <location>
        <begin position="2916"/>
        <end position="2927"/>
    </location>
</feature>
<feature type="region of interest" description="Disordered" evidence="5">
    <location>
        <begin position="1554"/>
        <end position="1585"/>
    </location>
</feature>
<keyword evidence="8" id="KW-1185">Reference proteome</keyword>
<feature type="domain" description="ALMS motif" evidence="6">
    <location>
        <begin position="3613"/>
        <end position="3735"/>
    </location>
</feature>
<feature type="compositionally biased region" description="Basic and acidic residues" evidence="5">
    <location>
        <begin position="2406"/>
        <end position="2419"/>
    </location>
</feature>
<feature type="compositionally biased region" description="Polar residues" evidence="5">
    <location>
        <begin position="1555"/>
        <end position="1576"/>
    </location>
</feature>
<feature type="compositionally biased region" description="Pro residues" evidence="5">
    <location>
        <begin position="97"/>
        <end position="108"/>
    </location>
</feature>
<feature type="compositionally biased region" description="Polar residues" evidence="5">
    <location>
        <begin position="1438"/>
        <end position="1452"/>
    </location>
</feature>
<accession>A0ABQ0EVF7</accession>
<feature type="compositionally biased region" description="Acidic residues" evidence="5">
    <location>
        <begin position="1"/>
        <end position="26"/>
    </location>
</feature>
<feature type="region of interest" description="Disordered" evidence="5">
    <location>
        <begin position="3230"/>
        <end position="3292"/>
    </location>
</feature>
<feature type="region of interest" description="Disordered" evidence="5">
    <location>
        <begin position="2406"/>
        <end position="2435"/>
    </location>
</feature>
<dbReference type="Pfam" id="PF15309">
    <property type="entry name" value="ALMS_motif"/>
    <property type="match status" value="1"/>
</dbReference>
<evidence type="ECO:0000256" key="1">
    <source>
        <dbReference type="ARBA" id="ARBA00004300"/>
    </source>
</evidence>
<dbReference type="PANTHER" id="PTHR21553:SF22">
    <property type="entry name" value="CENTROSOME-ASSOCIATED PROTEIN ALMS1"/>
    <property type="match status" value="1"/>
</dbReference>
<feature type="region of interest" description="Disordered" evidence="5">
    <location>
        <begin position="3153"/>
        <end position="3180"/>
    </location>
</feature>
<feature type="compositionally biased region" description="Polar residues" evidence="5">
    <location>
        <begin position="348"/>
        <end position="367"/>
    </location>
</feature>
<evidence type="ECO:0000256" key="4">
    <source>
        <dbReference type="SAM" id="Coils"/>
    </source>
</evidence>
<feature type="region of interest" description="Disordered" evidence="5">
    <location>
        <begin position="579"/>
        <end position="609"/>
    </location>
</feature>
<dbReference type="Proteomes" id="UP001623349">
    <property type="component" value="Unassembled WGS sequence"/>
</dbReference>
<feature type="region of interest" description="Disordered" evidence="5">
    <location>
        <begin position="1639"/>
        <end position="1699"/>
    </location>
</feature>
<feature type="region of interest" description="Disordered" evidence="5">
    <location>
        <begin position="1420"/>
        <end position="1452"/>
    </location>
</feature>
<keyword evidence="2" id="KW-0963">Cytoplasm</keyword>
<dbReference type="InterPro" id="IPR029299">
    <property type="entry name" value="ALMS_motif"/>
</dbReference>
<feature type="compositionally biased region" description="Polar residues" evidence="5">
    <location>
        <begin position="579"/>
        <end position="592"/>
    </location>
</feature>
<feature type="region of interest" description="Disordered" evidence="5">
    <location>
        <begin position="2464"/>
        <end position="2483"/>
    </location>
</feature>
<organism evidence="7 8">
    <name type="scientific">Apodemus speciosus</name>
    <name type="common">Large Japanese field mouse</name>
    <dbReference type="NCBI Taxonomy" id="105296"/>
    <lineage>
        <taxon>Eukaryota</taxon>
        <taxon>Metazoa</taxon>
        <taxon>Chordata</taxon>
        <taxon>Craniata</taxon>
        <taxon>Vertebrata</taxon>
        <taxon>Euteleostomi</taxon>
        <taxon>Mammalia</taxon>
        <taxon>Eutheria</taxon>
        <taxon>Euarchontoglires</taxon>
        <taxon>Glires</taxon>
        <taxon>Rodentia</taxon>
        <taxon>Myomorpha</taxon>
        <taxon>Muroidea</taxon>
        <taxon>Muridae</taxon>
        <taxon>Murinae</taxon>
        <taxon>Apodemus</taxon>
    </lineage>
</organism>
<evidence type="ECO:0000259" key="6">
    <source>
        <dbReference type="Pfam" id="PF15309"/>
    </source>
</evidence>
<reference evidence="7 8" key="1">
    <citation type="submission" date="2024-08" db="EMBL/GenBank/DDBJ databases">
        <title>The draft genome of Apodemus speciosus.</title>
        <authorList>
            <person name="Nabeshima K."/>
            <person name="Suzuki S."/>
            <person name="Onuma M."/>
        </authorList>
    </citation>
    <scope>NUCLEOTIDE SEQUENCE [LARGE SCALE GENOMIC DNA]</scope>
    <source>
        <strain evidence="7">IB14-021</strain>
    </source>
</reference>
<comment type="caution">
    <text evidence="7">The sequence shown here is derived from an EMBL/GenBank/DDBJ whole genome shotgun (WGS) entry which is preliminary data.</text>
</comment>
<feature type="region of interest" description="Disordered" evidence="5">
    <location>
        <begin position="1"/>
        <end position="113"/>
    </location>
</feature>
<comment type="subcellular location">
    <subcellularLocation>
        <location evidence="1">Cytoplasm</location>
        <location evidence="1">Cytoskeleton</location>
        <location evidence="1">Microtubule organizing center</location>
        <location evidence="1">Centrosome</location>
    </subcellularLocation>
</comment>
<dbReference type="Pfam" id="PF18727">
    <property type="entry name" value="ALMS_repeat"/>
    <property type="match status" value="12"/>
</dbReference>
<feature type="compositionally biased region" description="Acidic residues" evidence="5">
    <location>
        <begin position="50"/>
        <end position="62"/>
    </location>
</feature>
<dbReference type="EMBL" id="BAAFST010000006">
    <property type="protein sequence ID" value="GAB1291009.1"/>
    <property type="molecule type" value="Genomic_DNA"/>
</dbReference>
<sequence>MEPEDLPWPDELEEEDEEEEEEEGREEVENASAAATEEARTSEAGGRLEEFEEAGPEVDLDFNSESQLQESTDEEEDELAKAWLQAHPDRPGGAFSTPPPTPPPPPLSPRHLYTPVEHLGKIEVVPLTCHAWQQSSYQENSRAQFPSSSTMLLEPAVQWGPEGDQRVESWHFLPQESDSSQTLGMSQTGIGIVEGMEGTDRFFREEGESAQSQCPVKEPTLDLLCSPLLDRVALGIPDKSEDTEWLARPSEVSEALIQATSETSSDLVNSCISISQHPLTGSTTFGSQRSLFLFEQENNGETVPSNAPDELKSPHDLDHYDTLYSYMSWPTGKDTEQPEGNLADKDQVSTSTLSDISDESTATKRNNSFGVSCPHNQYWKQEALQQTEACLASKDHASFPCEITPLPNKMYSFLQCMLKRGKGAPFTSDNHLENVCLRTPAEDELSQKNDSLEGYELNEDLQKELSHFFKQKEARNTWASSQVHAKYPEIKCIGTVTVPASQKQVAEAHMLCRGLDISQLGISGRPLRTVRSNLDEPSEQLCFQEERNQKATSTFGEENVDATENVAFEAIIASIESSNQESLISETQTDNTELLADDSEEKEPLKPDLSPLTYKDEISFINKLQHLKYQSTPGVFEPADSKPLYIEDDTSSLYLYPDLKSPINVPQNMLSKPVSVILELKSSLREKAYNQAVGLEETQLPSFQYGINNLDLTEKVGSSNISFAMKISTSESWVLQDLKQHTFEEVADSSDYNLEGLQGKAESAVLTLCGDAKYSSLYEDAGAHSERIAELQKEVDCSNPGNGQAFASSLPSFVPQELTSESECHSSNLRMLRVSPDTLLTTLRHSTDRISLCSSGCPRTQCIDQTGLELTEGSVDQKIGAAVVSSAYSQKIKPGSFHQEELLDRHCTEEIQKVSPAPRPVGQKPEMLTVQSSSYSEGMKSIFYQHPVSHSHQGKEPLNVSAVPGSTENKAFYQQTLSDSLLTEEALPGSSIPSPGDQKTPLPSEFFFSYSHRGKNLPEDVKVSTDCGSADKKADIPTVSSSTYQHKMKPGTYHQASPDSHVPVGPRKVAFESGPAGQKSRVSHPYGEMPRVFYQQGLLDSHSAKNSTKTFIPGPADQKTDVSAVPPTSSSHAEKPVSPYQPTLPGSHLPEDVFKASSVCKSSDEISGITSLTSAFCSYKGRPNISQQKFPDSHLTEEAQKISGTTGTVHQRTVTPTVPSTSFLQKEKPNIFCQQALPDGGLSEGNLQVSAIPWPVDQNITIPTVTSASFSQREKPQIFYQQTLSGGHLPGEPVNVLVTPGPPDQNTGAPTISPTSYFPGEESIIFYQAGFPGNTLSAMSFNVPRISGSTEQTNITTGPSGSYSVGEKSIIFYHQALPDGHLPKEASPAPADLKTEELPVYSASCSVGVKPIIFCQQPLSDSHPTKGHKDSVVPGPTDQKTGIPTVPSTSQSYIERRTISYQQEFPDLSEKTLKILGGVGSTEQKTEIPVVSSALLHREKPSTYQKGLSDFTEEALQLLGVSEEAPSVSYQKKLPDRTEVSLKSVGFGATDQKIGAQTVSSSSREKSSGFNQQELPNTGRDASCAFHPEPVVQKFGKLIEPLSYYPQGEAPALSPQELPASHLTGAALKVSDCSALAAKTPGTPAGPSSSYSHKEKLSDYQKASPDRDLTENSLKASTVPGLSDQKKRPAVSSGSCSHKEKYKISASDLLDNQTAELPTVTQRSCLHREDPAVSTVIKPDDQKIPFPTTFHGSCAQKVKPVIFVQKQLPDRDQSEDIPKISTVSEPTVVNPVLPVLLSGSYSHREKSDSFYPQKLPDTHLTEVDLKVSGSLGQADQISGLPTVSPGTYSHSEQCQLISEHVQELIDNLNSSESCCLSVDSMPLNSQIDDGVIICKPESLGFANIGCEEIQDIDHGSKTLKEIQTLLMEAENMALKRCNFSAPLVPFRDVNDVSFIQSKKVVCFNERSTTDVCTQRESFVEEVPHIEYVQKDIGTQTNLKYQRGVGNWEFVSSATFRSPLQKAEGTAKVAFDETFRQYKAARSVMRSEPEGCSTGIGNKIIIPMMTIIKSDSSTDVSDGCCSWDNNLPESLESVSDVFLNFFPYTSPKTSITDSREEEGLSESEDGYGSADSLAAHVKYLLQCESSLNQAKQILKNAEEEEYRVRAQAWNLKFNLGRDYGCSISELNEDDRRKVEEIKAKLFAQGRATHVSEGLQRPRGIGCLPEAVCSHIIIESHEKGCFRTLTAEQPRPDSHHCVFRSFEPSDLIRGHRSPSSWRGRHINLSRSIDQSNPRFKVGNSFQLQSHPPFQKLVPDDIKISEGVGMPFHASMDPQPSELVGPTCVPAKETDFPSSSQMLPPEPKKQFTTSITFSSHEHSKCISDPSGCKVGVTAGSRCPGPSLGVLKPHIPEEQISPRDLKQKASSHSSLERHSHTPVTILADSSRQRQKLPVDFEHSHPKGKLLQRSGFKVSHSEPSVSTNVSSFKGAQVSGKDTTVSQDKLTSTVEVKEKNVTITPDLPSCIFLEQELFEESHTQHTDLHIRKYPSTSCPDIACIFLEQPKLSEQSKAPHVDHEIREDHSLFPQCQDYIVADPSPDFPDQQQCKPPDGHMRKQHCLLSRVQDCEVEEVQHIPQSYFSNMVNVEAKVSPMVSQSAPDCTVAPTPPSNRKALSCVRITLCPKTSSKLDSGTLDKRFHSLDPASKTRINSEFNSDLRIVSSRSLEPTSKLLTCKPVAQDQESLVFLGPKSPLDLQVAQSSLPDSKTIFQDLKTKPPQNSQIVTSRQTQVNISNLEEYSKPEGTPVSADGSQEQSKITFTTSSGKLPSSDAITQITTESPEKTTFSSEIFINADNRGQDILDPMAQKPSRFASSSSAQQITASHAKDAQPVLLPYKPSGSSKMYYVPLLRTVPSYLDSRSDTTVESSHSGSNDAIAPDFPPQVLGTRDDDLSSTVNIKHKEGIYSRRAAAKGGKPFLRGSAEAPVQMPITWDENVSDKNQEEIISRRVVIKMAGPEEMSSLEKNLAGSSDITVQDIKTENLPDTKSIKQKEGSLEIESECHSAFENTTHSVFKSAKFYFHHPVHLPHEQDFCHEPLGRSVFMQHSWKDFFHHHSGHSCLPPPDPSSDKLDNTKMDYTRIKSLSINLNLGDNEKIQTIKNQARDPKSKRQANDQKTDQKVTPGLTAECPASLNDLWNRYQERQKQQKPSGACDKKELSLVERLDRLAKLLQNPITHSLRASESTQDDSRGRHGARGWTGRRQQPQKGKQQRKRSKSLERAQSAGDFRKSKVFSPHQGGKASQFKIERIKLDKYIVRKEADFNNVSNTSLDSRPSEHSELLTQSPSLFSSTDSPVDSDVLTQTDRDMPLNDGSSSVSTIDTARLIQAFGHDRLYLSPRRIKLYSSVTSQQRRRYLEKPCKHNRRALSTACPQMTSERTRRKHIQVANHMISSDSMSSAGSLLSLDSTLSNEKNVHMVNKGVQAGNLETVTGVKKYAQDVGVTFPTPSSSEARLEEDSDVTSSIEEKAKEKKFLSNYVRAKNLRKNKSNPSEGISWFVPVENEKSGSKKENLPKIYRPGISWFEPVTKTKPWREPLREQNQQAQSMGSPGRASGQVSLRPFVRATLQESLQLHRPDFISRSGERIKRLKLLVQERKLQNLFQNEREALFNTVRPLPRRVLLAVQKNKPIGKKEMIQRTRRIYEQLPEVKKKREEEKRKSEYKSYRLRAQHYKMKVTNHLLGRKVPWD</sequence>
<evidence type="ECO:0000256" key="3">
    <source>
        <dbReference type="ARBA" id="ARBA00023212"/>
    </source>
</evidence>
<dbReference type="PANTHER" id="PTHR21553">
    <property type="entry name" value="ALMS1-RELATED"/>
    <property type="match status" value="1"/>
</dbReference>
<evidence type="ECO:0000313" key="7">
    <source>
        <dbReference type="EMBL" id="GAB1291009.1"/>
    </source>
</evidence>
<feature type="region of interest" description="Disordered" evidence="5">
    <location>
        <begin position="1034"/>
        <end position="1061"/>
    </location>
</feature>
<feature type="compositionally biased region" description="Basic and acidic residues" evidence="5">
    <location>
        <begin position="1652"/>
        <end position="1670"/>
    </location>
</feature>
<keyword evidence="4" id="KW-0175">Coiled coil</keyword>
<feature type="compositionally biased region" description="Basic and acidic residues" evidence="5">
    <location>
        <begin position="37"/>
        <end position="49"/>
    </location>
</feature>
<feature type="region of interest" description="Disordered" evidence="5">
    <location>
        <begin position="1105"/>
        <end position="1148"/>
    </location>
</feature>
<name>A0ABQ0EVF7_APOSI</name>